<feature type="transmembrane region" description="Helical" evidence="1">
    <location>
        <begin position="6"/>
        <end position="25"/>
    </location>
</feature>
<sequence length="142" mass="16664">MFGHGTYLFYTLIFTLPLIGFLWFFYRPILRPCLKKILGLSLLATFYGFLVWPYGLKMSCWGYSEAKILNITLFGVVLEDIVWWFLVTWLLISFVTVSLHFENRKQSFLASLIKNAFRVLRLIFPFLKTSRLQTDGLTLAVF</sequence>
<evidence type="ECO:0000313" key="2">
    <source>
        <dbReference type="EMBL" id="PJC69273.1"/>
    </source>
</evidence>
<dbReference type="AlphaFoldDB" id="A0A2M8G8F2"/>
<reference evidence="3" key="1">
    <citation type="submission" date="2017-09" db="EMBL/GenBank/DDBJ databases">
        <title>Depth-based differentiation of microbial function through sediment-hosted aquifers and enrichment of novel symbionts in the deep terrestrial subsurface.</title>
        <authorList>
            <person name="Probst A.J."/>
            <person name="Ladd B."/>
            <person name="Jarett J.K."/>
            <person name="Geller-Mcgrath D.E."/>
            <person name="Sieber C.M.K."/>
            <person name="Emerson J.B."/>
            <person name="Anantharaman K."/>
            <person name="Thomas B.C."/>
            <person name="Malmstrom R."/>
            <person name="Stieglmeier M."/>
            <person name="Klingl A."/>
            <person name="Woyke T."/>
            <person name="Ryan C.M."/>
            <person name="Banfield J.F."/>
        </authorList>
    </citation>
    <scope>NUCLEOTIDE SEQUENCE [LARGE SCALE GENOMIC DNA]</scope>
</reference>
<name>A0A2M8G8F2_UNCKA</name>
<dbReference type="Proteomes" id="UP000229438">
    <property type="component" value="Unassembled WGS sequence"/>
</dbReference>
<organism evidence="2 3">
    <name type="scientific">candidate division WWE3 bacterium CG_4_8_14_3_um_filter_42_11</name>
    <dbReference type="NCBI Taxonomy" id="1975076"/>
    <lineage>
        <taxon>Bacteria</taxon>
        <taxon>Katanobacteria</taxon>
    </lineage>
</organism>
<keyword evidence="1" id="KW-0812">Transmembrane</keyword>
<evidence type="ECO:0008006" key="4">
    <source>
        <dbReference type="Google" id="ProtNLM"/>
    </source>
</evidence>
<feature type="transmembrane region" description="Helical" evidence="1">
    <location>
        <begin position="37"/>
        <end position="55"/>
    </location>
</feature>
<comment type="caution">
    <text evidence="2">The sequence shown here is derived from an EMBL/GenBank/DDBJ whole genome shotgun (WGS) entry which is preliminary data.</text>
</comment>
<proteinExistence type="predicted"/>
<dbReference type="EMBL" id="PFQS01000017">
    <property type="protein sequence ID" value="PJC69273.1"/>
    <property type="molecule type" value="Genomic_DNA"/>
</dbReference>
<feature type="transmembrane region" description="Helical" evidence="1">
    <location>
        <begin position="81"/>
        <end position="101"/>
    </location>
</feature>
<gene>
    <name evidence="2" type="ORF">CO015_00925</name>
</gene>
<keyword evidence="1" id="KW-1133">Transmembrane helix</keyword>
<evidence type="ECO:0000256" key="1">
    <source>
        <dbReference type="SAM" id="Phobius"/>
    </source>
</evidence>
<protein>
    <recommendedName>
        <fullName evidence="4">Lycopene cyclase domain-containing protein</fullName>
    </recommendedName>
</protein>
<keyword evidence="1" id="KW-0472">Membrane</keyword>
<accession>A0A2M8G8F2</accession>
<evidence type="ECO:0000313" key="3">
    <source>
        <dbReference type="Proteomes" id="UP000229438"/>
    </source>
</evidence>